<name>A0A967ASY2_9FLAO</name>
<dbReference type="Proteomes" id="UP000707206">
    <property type="component" value="Unassembled WGS sequence"/>
</dbReference>
<keyword evidence="3" id="KW-1185">Reference proteome</keyword>
<feature type="chain" id="PRO_5037811316" description="META domain-containing protein" evidence="1">
    <location>
        <begin position="22"/>
        <end position="152"/>
    </location>
</feature>
<dbReference type="Gene3D" id="2.40.128.270">
    <property type="match status" value="1"/>
</dbReference>
<dbReference type="RefSeq" id="WP_152573125.1">
    <property type="nucleotide sequence ID" value="NZ_VIKU02000001.1"/>
</dbReference>
<keyword evidence="1" id="KW-0732">Signal</keyword>
<reference evidence="2" key="1">
    <citation type="submission" date="2019-07" db="EMBL/GenBank/DDBJ databases">
        <authorList>
            <person name="De-Chao Zhang Q."/>
        </authorList>
    </citation>
    <scope>NUCLEOTIDE SEQUENCE</scope>
    <source>
        <strain evidence="2">TP-CH-4</strain>
    </source>
</reference>
<reference evidence="2" key="2">
    <citation type="submission" date="2020-03" db="EMBL/GenBank/DDBJ databases">
        <title>Flavobacteriaceae bacterium strain TP-CH-4, a member of the family Flavobacteriaceae isolated from a deep-sea seamount.</title>
        <authorList>
            <person name="Zhang D.-C."/>
        </authorList>
    </citation>
    <scope>NUCLEOTIDE SEQUENCE</scope>
    <source>
        <strain evidence="2">TP-CH-4</strain>
    </source>
</reference>
<evidence type="ECO:0008006" key="4">
    <source>
        <dbReference type="Google" id="ProtNLM"/>
    </source>
</evidence>
<evidence type="ECO:0000256" key="1">
    <source>
        <dbReference type="SAM" id="SignalP"/>
    </source>
</evidence>
<accession>A0A967ASY2</accession>
<proteinExistence type="predicted"/>
<gene>
    <name evidence="2" type="ORF">FK220_004800</name>
</gene>
<dbReference type="EMBL" id="VIKU02000001">
    <property type="protein sequence ID" value="NHF58645.1"/>
    <property type="molecule type" value="Genomic_DNA"/>
</dbReference>
<dbReference type="AlphaFoldDB" id="A0A967ASY2"/>
<protein>
    <recommendedName>
        <fullName evidence="4">META domain-containing protein</fullName>
    </recommendedName>
</protein>
<organism evidence="2 3">
    <name type="scientific">Pelagihabitans pacificus</name>
    <dbReference type="NCBI Taxonomy" id="2696054"/>
    <lineage>
        <taxon>Bacteria</taxon>
        <taxon>Pseudomonadati</taxon>
        <taxon>Bacteroidota</taxon>
        <taxon>Flavobacteriia</taxon>
        <taxon>Flavobacteriales</taxon>
        <taxon>Flavobacteriaceae</taxon>
        <taxon>Pelagihabitans</taxon>
    </lineage>
</organism>
<evidence type="ECO:0000313" key="3">
    <source>
        <dbReference type="Proteomes" id="UP000707206"/>
    </source>
</evidence>
<comment type="caution">
    <text evidence="2">The sequence shown here is derived from an EMBL/GenBank/DDBJ whole genome shotgun (WGS) entry which is preliminary data.</text>
</comment>
<feature type="signal peptide" evidence="1">
    <location>
        <begin position="1"/>
        <end position="21"/>
    </location>
</feature>
<evidence type="ECO:0000313" key="2">
    <source>
        <dbReference type="EMBL" id="NHF58645.1"/>
    </source>
</evidence>
<sequence length="152" mass="17195">MKAYYSIRILLLSAITLIAFGNCSKDDNDISYDLTGSWKVIYYIDGDRKISKTDENTWPDINNGDITANFTEPNDRGEGAISGIRVTNQYQGSYTIGENGKISIGPISTTFINEPEWTDLFRISGATNYEIKNSRLFIYYNDQENVIVFDSN</sequence>
<dbReference type="InterPro" id="IPR038670">
    <property type="entry name" value="HslJ-like_sf"/>
</dbReference>